<dbReference type="PROSITE" id="PS00687">
    <property type="entry name" value="ALDEHYDE_DEHYDR_GLU"/>
    <property type="match status" value="1"/>
</dbReference>
<dbReference type="CDD" id="cd07097">
    <property type="entry name" value="ALDH_KGSADH-YcbD"/>
    <property type="match status" value="1"/>
</dbReference>
<evidence type="ECO:0000256" key="2">
    <source>
        <dbReference type="ARBA" id="ARBA00023002"/>
    </source>
</evidence>
<dbReference type="OrthoDB" id="9762913at2"/>
<dbReference type="InterPro" id="IPR054869">
    <property type="entry name" value="AlphKGSA_gudD"/>
</dbReference>
<evidence type="ECO:0000313" key="7">
    <source>
        <dbReference type="Proteomes" id="UP000030588"/>
    </source>
</evidence>
<dbReference type="InterPro" id="IPR016162">
    <property type="entry name" value="Ald_DH_N"/>
</dbReference>
<dbReference type="EMBL" id="JRUN01000033">
    <property type="protein sequence ID" value="KHD85069.1"/>
    <property type="molecule type" value="Genomic_DNA"/>
</dbReference>
<dbReference type="PANTHER" id="PTHR11699">
    <property type="entry name" value="ALDEHYDE DEHYDROGENASE-RELATED"/>
    <property type="match status" value="1"/>
</dbReference>
<evidence type="ECO:0000313" key="6">
    <source>
        <dbReference type="EMBL" id="KHD85069.1"/>
    </source>
</evidence>
<dbReference type="Proteomes" id="UP000030588">
    <property type="component" value="Unassembled WGS sequence"/>
</dbReference>
<proteinExistence type="inferred from homology"/>
<dbReference type="GO" id="GO:0016620">
    <property type="term" value="F:oxidoreductase activity, acting on the aldehyde or oxo group of donors, NAD or NADP as acceptor"/>
    <property type="evidence" value="ECO:0007669"/>
    <property type="project" value="InterPro"/>
</dbReference>
<dbReference type="STRING" id="363870.NG54_11605"/>
<name>A0A0A6VEU1_9BACI</name>
<comment type="caution">
    <text evidence="6">The sequence shown here is derived from an EMBL/GenBank/DDBJ whole genome shotgun (WGS) entry which is preliminary data.</text>
</comment>
<dbReference type="FunFam" id="3.40.309.10:FF:000012">
    <property type="entry name" value="Betaine aldehyde dehydrogenase"/>
    <property type="match status" value="1"/>
</dbReference>
<feature type="active site" evidence="3">
    <location>
        <position position="255"/>
    </location>
</feature>
<dbReference type="InterPro" id="IPR016160">
    <property type="entry name" value="Ald_DH_CS_CYS"/>
</dbReference>
<dbReference type="InterPro" id="IPR016161">
    <property type="entry name" value="Ald_DH/histidinol_DH"/>
</dbReference>
<accession>A0A0A6VEU1</accession>
<dbReference type="RefSeq" id="WP_035354984.1">
    <property type="nucleotide sequence ID" value="NZ_JRUN01000033.1"/>
</dbReference>
<dbReference type="Pfam" id="PF00171">
    <property type="entry name" value="Aldedh"/>
    <property type="match status" value="1"/>
</dbReference>
<evidence type="ECO:0000259" key="5">
    <source>
        <dbReference type="Pfam" id="PF00171"/>
    </source>
</evidence>
<evidence type="ECO:0000256" key="1">
    <source>
        <dbReference type="ARBA" id="ARBA00009986"/>
    </source>
</evidence>
<evidence type="ECO:0000256" key="3">
    <source>
        <dbReference type="PROSITE-ProRule" id="PRU10007"/>
    </source>
</evidence>
<keyword evidence="2 4" id="KW-0560">Oxidoreductase</keyword>
<evidence type="ECO:0000256" key="4">
    <source>
        <dbReference type="RuleBase" id="RU003345"/>
    </source>
</evidence>
<feature type="domain" description="Aldehyde dehydrogenase" evidence="5">
    <location>
        <begin position="18"/>
        <end position="484"/>
    </location>
</feature>
<dbReference type="FunFam" id="3.40.605.10:FF:000007">
    <property type="entry name" value="NAD/NADP-dependent betaine aldehyde dehydrogenase"/>
    <property type="match status" value="1"/>
</dbReference>
<protein>
    <submittedName>
        <fullName evidence="6">Aldehyde dehydrogenase</fullName>
    </submittedName>
</protein>
<gene>
    <name evidence="6" type="ORF">NG54_11605</name>
</gene>
<reference evidence="6 7" key="1">
    <citation type="submission" date="2014-10" db="EMBL/GenBank/DDBJ databases">
        <title>Draft genome of phytase producing Bacillus ginsengihumi strain M2.11.</title>
        <authorList>
            <person name="Toymentseva A."/>
            <person name="Boulygina E.A."/>
            <person name="Kazakov S.V."/>
            <person name="Kayumov I."/>
            <person name="Suleimanova A.D."/>
            <person name="Mardanova A.M."/>
            <person name="Maria S.N."/>
            <person name="Sergey M.Y."/>
            <person name="Sharipova M.R."/>
        </authorList>
    </citation>
    <scope>NUCLEOTIDE SEQUENCE [LARGE SCALE GENOMIC DNA]</scope>
    <source>
        <strain evidence="6 7">M2.11</strain>
    </source>
</reference>
<dbReference type="Gene3D" id="3.40.309.10">
    <property type="entry name" value="Aldehyde Dehydrogenase, Chain A, domain 2"/>
    <property type="match status" value="1"/>
</dbReference>
<comment type="similarity">
    <text evidence="1 4">Belongs to the aldehyde dehydrogenase family.</text>
</comment>
<dbReference type="InterPro" id="IPR016163">
    <property type="entry name" value="Ald_DH_C"/>
</dbReference>
<dbReference type="Gene3D" id="3.40.605.10">
    <property type="entry name" value="Aldehyde Dehydrogenase, Chain A, domain 1"/>
    <property type="match status" value="1"/>
</dbReference>
<dbReference type="NCBIfam" id="NF042993">
    <property type="entry name" value="AlphKGSA_gudD"/>
    <property type="match status" value="1"/>
</dbReference>
<dbReference type="PROSITE" id="PS00070">
    <property type="entry name" value="ALDEHYDE_DEHYDR_CYS"/>
    <property type="match status" value="1"/>
</dbReference>
<sequence length="488" mass="52612">MTVQTKILTYQNYINGEWVESSSQTALKSINPANKNEIVGYIQNSTEDDVNLAVAAAKQAYKSWRKLGAVARGNYLYKIAEIIEKRQNEIAETLTREMGKPLAEAKGETARGIAILRYYAAEGMRKTGDVIPASDSRALMYTDRVPLGVVGIITPWNFPVAIPIWKMAPALIYGNTVVIKPASEAAVTAAKIIECINDAGLPKGVVNFVTGKGSIVGGRIIEHSDVNGITFTGSNTIGKEVAQKAVARGAKYQLEMGGKNPIIIADDADLEKAVDATISGGFSSTGQKCTATSRVIIHEKVYDDFKRMLIEKTKALTVGNGLDPNSKITPSVSEAQLNTVLSYIEKGKSEGATLLLGGKRPEDAGLENGFYVEPTIFENVHSEMTIGQEEIFGPVLALMKVTSIEEALHLANDVSFGLSASIFTKNIDHMFDFIDEINAGLVRVNYETAGVELQAPFGGIKDSSSGSREQGEAAKEFFTSIKTVFVKP</sequence>
<dbReference type="AlphaFoldDB" id="A0A0A6VEU1"/>
<dbReference type="SUPFAM" id="SSF53720">
    <property type="entry name" value="ALDH-like"/>
    <property type="match status" value="1"/>
</dbReference>
<dbReference type="InterPro" id="IPR029510">
    <property type="entry name" value="Ald_DH_CS_GLU"/>
</dbReference>
<organism evidence="6 7">
    <name type="scientific">Heyndrickxia ginsengihumi</name>
    <dbReference type="NCBI Taxonomy" id="363870"/>
    <lineage>
        <taxon>Bacteria</taxon>
        <taxon>Bacillati</taxon>
        <taxon>Bacillota</taxon>
        <taxon>Bacilli</taxon>
        <taxon>Bacillales</taxon>
        <taxon>Bacillaceae</taxon>
        <taxon>Heyndrickxia</taxon>
    </lineage>
</organism>
<dbReference type="InterPro" id="IPR015590">
    <property type="entry name" value="Aldehyde_DH_dom"/>
</dbReference>